<dbReference type="OrthoDB" id="21060at2759"/>
<dbReference type="RefSeq" id="XP_024869407.1">
    <property type="nucleotide sequence ID" value="XM_025013639.1"/>
</dbReference>
<feature type="compositionally biased region" description="Low complexity" evidence="1">
    <location>
        <begin position="120"/>
        <end position="141"/>
    </location>
</feature>
<evidence type="ECO:0000313" key="3">
    <source>
        <dbReference type="RefSeq" id="XP_024869407.1"/>
    </source>
</evidence>
<dbReference type="Proteomes" id="UP000504618">
    <property type="component" value="Unplaced"/>
</dbReference>
<feature type="region of interest" description="Disordered" evidence="1">
    <location>
        <begin position="117"/>
        <end position="141"/>
    </location>
</feature>
<keyword evidence="2" id="KW-1185">Reference proteome</keyword>
<evidence type="ECO:0000313" key="2">
    <source>
        <dbReference type="Proteomes" id="UP000504618"/>
    </source>
</evidence>
<dbReference type="GeneID" id="112453089"/>
<name>A0A6J1PIK7_9HYME</name>
<dbReference type="AlphaFoldDB" id="A0A6J1PIK7"/>
<proteinExistence type="predicted"/>
<organism evidence="2 3">
    <name type="scientific">Temnothorax curvispinosus</name>
    <dbReference type="NCBI Taxonomy" id="300111"/>
    <lineage>
        <taxon>Eukaryota</taxon>
        <taxon>Metazoa</taxon>
        <taxon>Ecdysozoa</taxon>
        <taxon>Arthropoda</taxon>
        <taxon>Hexapoda</taxon>
        <taxon>Insecta</taxon>
        <taxon>Pterygota</taxon>
        <taxon>Neoptera</taxon>
        <taxon>Endopterygota</taxon>
        <taxon>Hymenoptera</taxon>
        <taxon>Apocrita</taxon>
        <taxon>Aculeata</taxon>
        <taxon>Formicoidea</taxon>
        <taxon>Formicidae</taxon>
        <taxon>Myrmicinae</taxon>
        <taxon>Temnothorax</taxon>
    </lineage>
</organism>
<reference evidence="3" key="1">
    <citation type="submission" date="2025-08" db="UniProtKB">
        <authorList>
            <consortium name="RefSeq"/>
        </authorList>
    </citation>
    <scope>IDENTIFICATION</scope>
    <source>
        <tissue evidence="3">Whole body</tissue>
    </source>
</reference>
<evidence type="ECO:0000256" key="1">
    <source>
        <dbReference type="SAM" id="MobiDB-lite"/>
    </source>
</evidence>
<sequence length="448" mass="45938">MASAEFLEEALSTDVDESAVNAIVGSLETQLVTSTPTIAGHQASTASVSQQNHQVNSAISNGGTITAVQPQKHGVPNGGGATTVNSLITQEVTKSITTSTLLPVNVVTSNTVAPQVITTQQQQQQPQPQQPQQQQQQHAQPPGIPAVTYINQVTTNQVSSNQTTHIPSLTKTHEPVKLLYSGVGQVIATTGVANTNNKLSFPAQTVGQLANGTLGITSQAVLQTTSNVVTNVGFVSQAASQTVTTVNKPTGAALVIKTSATPGMVSVPMSVPVSVAGNAVNTALQAKTGVTSTIIPSNVQILNVNAMRPATPVAGQQPNKQVTPRVVIGQQLVGARVGGPGITLQALYSLQAGTQGHLLLKTENGQYQLLRVGPAPTAGTPTGTAVTPNNITGNAVVAAPFPGTTYRLTSVPTVSRLNTQFTVPPLATLRKSVQTVAPTITTSTTTPG</sequence>
<accession>A0A6J1PIK7</accession>
<protein>
    <submittedName>
        <fullName evidence="3">Myb-like protein P</fullName>
    </submittedName>
</protein>
<gene>
    <name evidence="3" type="primary">LOC112453089</name>
</gene>
<feature type="non-terminal residue" evidence="3">
    <location>
        <position position="448"/>
    </location>
</feature>